<gene>
    <name evidence="1" type="ORF">HYS17_08410</name>
</gene>
<proteinExistence type="predicted"/>
<dbReference type="AlphaFoldDB" id="A0A7T5R0Z6"/>
<evidence type="ECO:0000313" key="2">
    <source>
        <dbReference type="Proteomes" id="UP000595362"/>
    </source>
</evidence>
<organism evidence="1 2">
    <name type="scientific">Micavibrio aeruginosavorus</name>
    <dbReference type="NCBI Taxonomy" id="349221"/>
    <lineage>
        <taxon>Bacteria</taxon>
        <taxon>Pseudomonadati</taxon>
        <taxon>Bdellovibrionota</taxon>
        <taxon>Bdellovibrionia</taxon>
        <taxon>Bdellovibrionales</taxon>
        <taxon>Pseudobdellovibrionaceae</taxon>
        <taxon>Micavibrio</taxon>
    </lineage>
</organism>
<sequence length="151" mass="16695">MRNFLIIAVFVLLSAALAGLIGLRSGSSGQFIMENICIERTRGPIMKRVYGDVKGLCSCIGSIDLNGTIEERKEYGLSCLDKFSKIAMVKHCGNMGPFVQETQKKTLDCECFYKEYTSLMSLPVLNLSGEPAPMQEQALPMVDDILNRCSK</sequence>
<reference evidence="1 2" key="1">
    <citation type="submission" date="2020-07" db="EMBL/GenBank/DDBJ databases">
        <title>Huge and variable diversity of episymbiotic CPR bacteria and DPANN archaea in groundwater ecosystems.</title>
        <authorList>
            <person name="He C.Y."/>
            <person name="Keren R."/>
            <person name="Whittaker M."/>
            <person name="Farag I.F."/>
            <person name="Doudna J."/>
            <person name="Cate J.H.D."/>
            <person name="Banfield J.F."/>
        </authorList>
    </citation>
    <scope>NUCLEOTIDE SEQUENCE [LARGE SCALE GENOMIC DNA]</scope>
    <source>
        <strain evidence="1">NC_groundwater_70_Ag_B-0.1um_54_66</strain>
    </source>
</reference>
<dbReference type="EMBL" id="CP066681">
    <property type="protein sequence ID" value="QQG35543.1"/>
    <property type="molecule type" value="Genomic_DNA"/>
</dbReference>
<evidence type="ECO:0000313" key="1">
    <source>
        <dbReference type="EMBL" id="QQG35543.1"/>
    </source>
</evidence>
<protein>
    <submittedName>
        <fullName evidence="1">Uncharacterized protein</fullName>
    </submittedName>
</protein>
<dbReference type="Proteomes" id="UP000595362">
    <property type="component" value="Chromosome"/>
</dbReference>
<accession>A0A7T5R0Z6</accession>
<name>A0A7T5R0Z6_9BACT</name>